<dbReference type="PANTHER" id="PTHR23227:SF83">
    <property type="entry name" value="ENDONUCLEASE_EXONUCLEASE_PHOSPHATASE DOMAIN-CONTAINING PROTEIN"/>
    <property type="match status" value="1"/>
</dbReference>
<sequence length="200" mass="22768">MVGPVEQWLRIGGSVEQCVVSKDQYFKPDAISFRKPEEGIDQWGGMNKWKGSKARNIGGGFKLFYGGVDGKRNGVGVFQEKEFSQSVVEMKRVSNRVMNMKLEVEGVMINVISAYTPKVVCKMKEKEKFWSELNEMVKSELWKERLVIGGDFNGHVGEGKKGDEEVIGRYGLKERNVEGQMMVDFAKRMKMAVVYAFFKK</sequence>
<accession>A0A8T0AI26</accession>
<evidence type="ECO:0008006" key="3">
    <source>
        <dbReference type="Google" id="ProtNLM"/>
    </source>
</evidence>
<dbReference type="InterPro" id="IPR036691">
    <property type="entry name" value="Endo/exonu/phosph_ase_sf"/>
</dbReference>
<proteinExistence type="predicted"/>
<dbReference type="EMBL" id="JABFDY010000022">
    <property type="protein sequence ID" value="KAF7691256.1"/>
    <property type="molecule type" value="Genomic_DNA"/>
</dbReference>
<dbReference type="AlphaFoldDB" id="A0A8T0AI26"/>
<comment type="caution">
    <text evidence="1">The sequence shown here is derived from an EMBL/GenBank/DDBJ whole genome shotgun (WGS) entry which is preliminary data.</text>
</comment>
<reference evidence="1" key="1">
    <citation type="submission" date="2020-08" db="EMBL/GenBank/DDBJ databases">
        <title>Chromosome-level assembly of Southern catfish (Silurus meridionalis) provides insights into visual adaptation to the nocturnal and benthic lifestyles.</title>
        <authorList>
            <person name="Zhang Y."/>
            <person name="Wang D."/>
            <person name="Peng Z."/>
        </authorList>
    </citation>
    <scope>NUCLEOTIDE SEQUENCE</scope>
    <source>
        <strain evidence="1">SWU-2019-XX</strain>
        <tissue evidence="1">Muscle</tissue>
    </source>
</reference>
<dbReference type="SUPFAM" id="SSF56219">
    <property type="entry name" value="DNase I-like"/>
    <property type="match status" value="1"/>
</dbReference>
<gene>
    <name evidence="1" type="ORF">HF521_011553</name>
</gene>
<dbReference type="PANTHER" id="PTHR23227">
    <property type="entry name" value="BUCENTAUR RELATED"/>
    <property type="match status" value="1"/>
</dbReference>
<organism evidence="1 2">
    <name type="scientific">Silurus meridionalis</name>
    <name type="common">Southern catfish</name>
    <name type="synonym">Silurus soldatovi meridionalis</name>
    <dbReference type="NCBI Taxonomy" id="175797"/>
    <lineage>
        <taxon>Eukaryota</taxon>
        <taxon>Metazoa</taxon>
        <taxon>Chordata</taxon>
        <taxon>Craniata</taxon>
        <taxon>Vertebrata</taxon>
        <taxon>Euteleostomi</taxon>
        <taxon>Actinopterygii</taxon>
        <taxon>Neopterygii</taxon>
        <taxon>Teleostei</taxon>
        <taxon>Ostariophysi</taxon>
        <taxon>Siluriformes</taxon>
        <taxon>Siluridae</taxon>
        <taxon>Silurus</taxon>
    </lineage>
</organism>
<dbReference type="Proteomes" id="UP000606274">
    <property type="component" value="Unassembled WGS sequence"/>
</dbReference>
<evidence type="ECO:0000313" key="1">
    <source>
        <dbReference type="EMBL" id="KAF7691256.1"/>
    </source>
</evidence>
<keyword evidence="2" id="KW-1185">Reference proteome</keyword>
<dbReference type="InterPro" id="IPR027124">
    <property type="entry name" value="Swc5/CFDP1/2"/>
</dbReference>
<evidence type="ECO:0000313" key="2">
    <source>
        <dbReference type="Proteomes" id="UP000606274"/>
    </source>
</evidence>
<protein>
    <recommendedName>
        <fullName evidence="3">Craniofacial development protein 2-like</fullName>
    </recommendedName>
</protein>
<name>A0A8T0AI26_SILME</name>
<dbReference type="Gene3D" id="3.60.10.10">
    <property type="entry name" value="Endonuclease/exonuclease/phosphatase"/>
    <property type="match status" value="1"/>
</dbReference>